<accession>A0A1W1W9Q0</accession>
<evidence type="ECO:0000256" key="5">
    <source>
        <dbReference type="ARBA" id="ARBA00022840"/>
    </source>
</evidence>
<evidence type="ECO:0000256" key="4">
    <source>
        <dbReference type="ARBA" id="ARBA00022741"/>
    </source>
</evidence>
<evidence type="ECO:0000256" key="2">
    <source>
        <dbReference type="ARBA" id="ARBA00022679"/>
    </source>
</evidence>
<dbReference type="InterPro" id="IPR038331">
    <property type="entry name" value="DisA_sf"/>
</dbReference>
<dbReference type="InterPro" id="IPR010994">
    <property type="entry name" value="RuvA_2-like"/>
</dbReference>
<proteinExistence type="predicted"/>
<keyword evidence="2" id="KW-0808">Transferase</keyword>
<evidence type="ECO:0000256" key="3">
    <source>
        <dbReference type="ARBA" id="ARBA00022695"/>
    </source>
</evidence>
<comment type="catalytic activity">
    <reaction evidence="1">
        <text>2 ATP = 3',3'-c-di-AMP + 2 diphosphate</text>
        <dbReference type="Rhea" id="RHEA:35655"/>
        <dbReference type="ChEBI" id="CHEBI:30616"/>
        <dbReference type="ChEBI" id="CHEBI:33019"/>
        <dbReference type="ChEBI" id="CHEBI:71500"/>
        <dbReference type="EC" id="2.7.7.85"/>
    </reaction>
</comment>
<organism evidence="7 8">
    <name type="scientific">Sulfobacillus thermosulfidooxidans (strain DSM 9293 / VKM B-1269 / AT-1)</name>
    <dbReference type="NCBI Taxonomy" id="929705"/>
    <lineage>
        <taxon>Bacteria</taxon>
        <taxon>Bacillati</taxon>
        <taxon>Bacillota</taxon>
        <taxon>Clostridia</taxon>
        <taxon>Eubacteriales</taxon>
        <taxon>Clostridiales Family XVII. Incertae Sedis</taxon>
        <taxon>Sulfobacillus</taxon>
    </lineage>
</organism>
<dbReference type="InterPro" id="IPR036888">
    <property type="entry name" value="DNA_integrity_DisA_N_sf"/>
</dbReference>
<protein>
    <submittedName>
        <fullName evidence="7">Diadenylate cyclase</fullName>
    </submittedName>
</protein>
<dbReference type="OrthoDB" id="41841at2"/>
<dbReference type="GO" id="GO:0106408">
    <property type="term" value="F:diadenylate cyclase activity"/>
    <property type="evidence" value="ECO:0007669"/>
    <property type="project" value="UniProtKB-EC"/>
</dbReference>
<keyword evidence="4" id="KW-0547">Nucleotide-binding</keyword>
<dbReference type="InterPro" id="IPR018906">
    <property type="entry name" value="DNA_integrity_scan_DisA_link"/>
</dbReference>
<evidence type="ECO:0000313" key="7">
    <source>
        <dbReference type="EMBL" id="SMC03014.1"/>
    </source>
</evidence>
<dbReference type="Proteomes" id="UP000192660">
    <property type="component" value="Unassembled WGS sequence"/>
</dbReference>
<dbReference type="Pfam" id="PF10635">
    <property type="entry name" value="DisA-linker"/>
    <property type="match status" value="1"/>
</dbReference>
<dbReference type="Pfam" id="PF02457">
    <property type="entry name" value="DAC"/>
    <property type="match status" value="1"/>
</dbReference>
<sequence>MMDDPLLEVLSRIAPGTALREAIDNIIRARTGALIIIGGEPEIDEDCEGGFRLDVPFHHEFVYELAKMDGAILLDQDIHRIRKANVELIPKKYATSAETGMRHRTAERIAKTRNATVIAVSERRSIVTIYKGQSRYVLHDLSYILTKATSALASLSRYDRLFRSAVRRLAESEAEEAVPLVDVIEALRRGYIALSIRQEINRYVVELGRDGHLIDLQLEEYPDIFRDWIGIWKDYQAENMPVPNPVILDAASWSQEMWANRLGYDQLDYRIEPRGYRLLHTIRLPDDVIEILMQEYRTLSEMRQASLDDFSQISGIGSQRARTIWAALHETYSDANF</sequence>
<dbReference type="InterPro" id="IPR050338">
    <property type="entry name" value="DisA"/>
</dbReference>
<keyword evidence="8" id="KW-1185">Reference proteome</keyword>
<name>A0A1W1W9Q0_SULTA</name>
<keyword evidence="3" id="KW-0548">Nucleotidyltransferase</keyword>
<evidence type="ECO:0000256" key="1">
    <source>
        <dbReference type="ARBA" id="ARBA00000877"/>
    </source>
</evidence>
<dbReference type="PANTHER" id="PTHR34185:SF3">
    <property type="entry name" value="DNA INTEGRITY SCANNING PROTEIN DISA"/>
    <property type="match status" value="1"/>
</dbReference>
<dbReference type="STRING" id="28034.BFX07_05890"/>
<reference evidence="8" key="1">
    <citation type="submission" date="2017-04" db="EMBL/GenBank/DDBJ databases">
        <authorList>
            <person name="Varghese N."/>
            <person name="Submissions S."/>
        </authorList>
    </citation>
    <scope>NUCLEOTIDE SEQUENCE [LARGE SCALE GENOMIC DNA]</scope>
    <source>
        <strain evidence="8">DSM 9293</strain>
    </source>
</reference>
<evidence type="ECO:0000313" key="8">
    <source>
        <dbReference type="Proteomes" id="UP000192660"/>
    </source>
</evidence>
<dbReference type="Gene3D" id="1.20.1260.110">
    <property type="entry name" value="DNA integrity scanning linker region"/>
    <property type="match status" value="1"/>
</dbReference>
<dbReference type="AlphaFoldDB" id="A0A1W1W9Q0"/>
<dbReference type="EMBL" id="FWWY01000001">
    <property type="protein sequence ID" value="SMC03014.1"/>
    <property type="molecule type" value="Genomic_DNA"/>
</dbReference>
<dbReference type="GO" id="GO:0004016">
    <property type="term" value="F:adenylate cyclase activity"/>
    <property type="evidence" value="ECO:0007669"/>
    <property type="project" value="TreeGrafter"/>
</dbReference>
<gene>
    <name evidence="7" type="ORF">SAMN00768000_0862</name>
</gene>
<dbReference type="PANTHER" id="PTHR34185">
    <property type="entry name" value="DIADENYLATE CYCLASE"/>
    <property type="match status" value="1"/>
</dbReference>
<feature type="domain" description="DAC" evidence="6">
    <location>
        <begin position="3"/>
        <end position="143"/>
    </location>
</feature>
<dbReference type="Gene3D" id="1.10.150.20">
    <property type="entry name" value="5' to 3' exonuclease, C-terminal subdomain"/>
    <property type="match status" value="1"/>
</dbReference>
<dbReference type="GO" id="GO:0005524">
    <property type="term" value="F:ATP binding"/>
    <property type="evidence" value="ECO:0007669"/>
    <property type="project" value="UniProtKB-KW"/>
</dbReference>
<dbReference type="PROSITE" id="PS51794">
    <property type="entry name" value="DAC"/>
    <property type="match status" value="1"/>
</dbReference>
<evidence type="ECO:0000259" key="6">
    <source>
        <dbReference type="PROSITE" id="PS51794"/>
    </source>
</evidence>
<dbReference type="Gene3D" id="3.40.1700.10">
    <property type="entry name" value="DNA integrity scanning protein, DisA, N-terminal domain"/>
    <property type="match status" value="1"/>
</dbReference>
<keyword evidence="5" id="KW-0067">ATP-binding</keyword>
<dbReference type="NCBIfam" id="NF010009">
    <property type="entry name" value="PRK13482.1"/>
    <property type="match status" value="1"/>
</dbReference>
<dbReference type="SUPFAM" id="SSF47781">
    <property type="entry name" value="RuvA domain 2-like"/>
    <property type="match status" value="1"/>
</dbReference>
<dbReference type="SUPFAM" id="SSF143597">
    <property type="entry name" value="YojJ-like"/>
    <property type="match status" value="1"/>
</dbReference>
<dbReference type="InterPro" id="IPR003390">
    <property type="entry name" value="DNA_integrity_scan_DisA_N"/>
</dbReference>
<dbReference type="RefSeq" id="WP_051351125.1">
    <property type="nucleotide sequence ID" value="NZ_FWWY01000001.1"/>
</dbReference>